<feature type="region of interest" description="Disordered" evidence="1">
    <location>
        <begin position="448"/>
        <end position="494"/>
    </location>
</feature>
<keyword evidence="2" id="KW-1133">Transmembrane helix</keyword>
<evidence type="ECO:0000313" key="3">
    <source>
        <dbReference type="EnsemblMetazoa" id="G3835.2:cds"/>
    </source>
</evidence>
<protein>
    <submittedName>
        <fullName evidence="3">Uncharacterized protein</fullName>
    </submittedName>
</protein>
<feature type="transmembrane region" description="Helical" evidence="2">
    <location>
        <begin position="7"/>
        <end position="29"/>
    </location>
</feature>
<organism evidence="3 4">
    <name type="scientific">Magallana gigas</name>
    <name type="common">Pacific oyster</name>
    <name type="synonym">Crassostrea gigas</name>
    <dbReference type="NCBI Taxonomy" id="29159"/>
    <lineage>
        <taxon>Eukaryota</taxon>
        <taxon>Metazoa</taxon>
        <taxon>Spiralia</taxon>
        <taxon>Lophotrochozoa</taxon>
        <taxon>Mollusca</taxon>
        <taxon>Bivalvia</taxon>
        <taxon>Autobranchia</taxon>
        <taxon>Pteriomorphia</taxon>
        <taxon>Ostreida</taxon>
        <taxon>Ostreoidea</taxon>
        <taxon>Ostreidae</taxon>
        <taxon>Magallana</taxon>
    </lineage>
</organism>
<feature type="compositionally biased region" description="Basic and acidic residues" evidence="1">
    <location>
        <begin position="526"/>
        <end position="547"/>
    </location>
</feature>
<reference evidence="3" key="1">
    <citation type="submission" date="2022-08" db="UniProtKB">
        <authorList>
            <consortium name="EnsemblMetazoa"/>
        </authorList>
    </citation>
    <scope>IDENTIFICATION</scope>
    <source>
        <strain evidence="3">05x7-T-G4-1.051#20</strain>
    </source>
</reference>
<feature type="transmembrane region" description="Helical" evidence="2">
    <location>
        <begin position="282"/>
        <end position="304"/>
    </location>
</feature>
<name>A0A8W8N0M0_MAGGI</name>
<sequence>MERTVLFRLSLILVVFHWIPHSILFFIFVCDCFGAYPTNKTLLLPNGGSAEVPIRPPEGLEEGPISQDVALGWNLTEGVITDTEIPGSLPTSHKTHAAPIRERSAKDESCQLLKEIQNNSTKGSSTIYLGVMSSEELIVIQSYPSNALLRYLCEDEKLSPIAANFTTAMSECSLLNITVFSDNFTDMDIKEPTWINYENIDRSAILWKEMNLETGLCLKYTGTKETYETDTSLHTTLRVLSYNYTIDILPCCNDDVIDDVINTSTVSIPTTPTEKTTTANEAITVLIIFIATIFGVLCFTFLLCKVCCTPKRRPSYKVEYADPSDVIISSSGAEYSTPYDTCQSKNRIVKVTGANKNAGGKRRKISKKSFSFRFGSSRLKGRKRENDSGFSDLMESEASRVSGREDQLEAKETQYMEIPLVNIHVPVSKSLSNPSYTYVEGKTTGQLDKNKKETSVRFTIPISEPRENQISTKKTSSECNNQENPYECLSDNDQNYSTCNISPLEKNKENPYALPDCDSSQANAKKSPEADKPHDSPYAEINHETSERPSPSVTKEERLYM</sequence>
<evidence type="ECO:0000256" key="2">
    <source>
        <dbReference type="SAM" id="Phobius"/>
    </source>
</evidence>
<evidence type="ECO:0000313" key="4">
    <source>
        <dbReference type="Proteomes" id="UP000005408"/>
    </source>
</evidence>
<keyword evidence="4" id="KW-1185">Reference proteome</keyword>
<feature type="compositionally biased region" description="Polar residues" evidence="1">
    <location>
        <begin position="468"/>
        <end position="484"/>
    </location>
</feature>
<dbReference type="Proteomes" id="UP000005408">
    <property type="component" value="Unassembled WGS sequence"/>
</dbReference>
<feature type="region of interest" description="Disordered" evidence="1">
    <location>
        <begin position="381"/>
        <end position="407"/>
    </location>
</feature>
<keyword evidence="2" id="KW-0472">Membrane</keyword>
<accession>A0A8W8N0M0</accession>
<dbReference type="AlphaFoldDB" id="A0A8W8N0M0"/>
<dbReference type="EnsemblMetazoa" id="G3835.2">
    <property type="protein sequence ID" value="G3835.2:cds"/>
    <property type="gene ID" value="G3835"/>
</dbReference>
<proteinExistence type="predicted"/>
<feature type="region of interest" description="Disordered" evidence="1">
    <location>
        <begin position="507"/>
        <end position="561"/>
    </location>
</feature>
<keyword evidence="2" id="KW-0812">Transmembrane</keyword>
<evidence type="ECO:0000256" key="1">
    <source>
        <dbReference type="SAM" id="MobiDB-lite"/>
    </source>
</evidence>